<dbReference type="PANTHER" id="PTHR34988:SF1">
    <property type="entry name" value="DNA-BINDING PROTEIN"/>
    <property type="match status" value="1"/>
</dbReference>
<keyword evidence="3" id="KW-1185">Reference proteome</keyword>
<evidence type="ECO:0000313" key="3">
    <source>
        <dbReference type="Proteomes" id="UP000294902"/>
    </source>
</evidence>
<dbReference type="EMBL" id="SMAL01000002">
    <property type="protein sequence ID" value="TCT16161.1"/>
    <property type="molecule type" value="Genomic_DNA"/>
</dbReference>
<reference evidence="2 3" key="1">
    <citation type="submission" date="2019-03" db="EMBL/GenBank/DDBJ databases">
        <title>Genomic Encyclopedia of Type Strains, Phase IV (KMG-IV): sequencing the most valuable type-strain genomes for metagenomic binning, comparative biology and taxonomic classification.</title>
        <authorList>
            <person name="Goeker M."/>
        </authorList>
    </citation>
    <scope>NUCLEOTIDE SEQUENCE [LARGE SCALE GENOMIC DNA]</scope>
    <source>
        <strain evidence="2 3">DSM 24629</strain>
    </source>
</reference>
<comment type="caution">
    <text evidence="2">The sequence shown here is derived from an EMBL/GenBank/DDBJ whole genome shotgun (WGS) entry which is preliminary data.</text>
</comment>
<dbReference type="PANTHER" id="PTHR34988">
    <property type="entry name" value="PROTEIN, PUTATIVE-RELATED"/>
    <property type="match status" value="1"/>
</dbReference>
<name>A0A4R3MPG2_9FIRM</name>
<dbReference type="PIRSF" id="PIRSF016702">
    <property type="entry name" value="DNA_bp_PD1"/>
    <property type="match status" value="1"/>
</dbReference>
<evidence type="ECO:0000259" key="1">
    <source>
        <dbReference type="PROSITE" id="PS51742"/>
    </source>
</evidence>
<sequence>MVMEYKRFNNSVVIRIDPKEEVVECIKAICDKEQIKAGSYTGLGAADEITVGLFNTKEKKYYSKTFSGDYEITSLVGSVSTMNGETYLHTHINISDVEMNVFGGHLNKAVISGTCEIVLTIIDGQVEREFNEQIGLNLYKFL</sequence>
<dbReference type="Proteomes" id="UP000294902">
    <property type="component" value="Unassembled WGS sequence"/>
</dbReference>
<organism evidence="2 3">
    <name type="scientific">Natranaerovirga pectinivora</name>
    <dbReference type="NCBI Taxonomy" id="682400"/>
    <lineage>
        <taxon>Bacteria</taxon>
        <taxon>Bacillati</taxon>
        <taxon>Bacillota</taxon>
        <taxon>Clostridia</taxon>
        <taxon>Lachnospirales</taxon>
        <taxon>Natranaerovirgaceae</taxon>
        <taxon>Natranaerovirga</taxon>
    </lineage>
</organism>
<proteinExistence type="predicted"/>
<dbReference type="PROSITE" id="PS51742">
    <property type="entry name" value="PPC"/>
    <property type="match status" value="1"/>
</dbReference>
<dbReference type="SUPFAM" id="SSF117856">
    <property type="entry name" value="AF0104/ALDC/Ptd012-like"/>
    <property type="match status" value="1"/>
</dbReference>
<dbReference type="AlphaFoldDB" id="A0A4R3MPG2"/>
<dbReference type="InterPro" id="IPR025707">
    <property type="entry name" value="DNA_bp_PD1"/>
</dbReference>
<protein>
    <recommendedName>
        <fullName evidence="1">PPC domain-containing protein</fullName>
    </recommendedName>
</protein>
<accession>A0A4R3MPG2</accession>
<dbReference type="Gene3D" id="3.30.1330.80">
    <property type="entry name" value="Hypothetical protein, similar to alpha- acetolactate decarboxylase, domain 2"/>
    <property type="match status" value="1"/>
</dbReference>
<gene>
    <name evidence="2" type="ORF">EDC18_102177</name>
</gene>
<dbReference type="CDD" id="cd11378">
    <property type="entry name" value="DUF296"/>
    <property type="match status" value="1"/>
</dbReference>
<dbReference type="InterPro" id="IPR005175">
    <property type="entry name" value="PPC_dom"/>
</dbReference>
<feature type="domain" description="PPC" evidence="1">
    <location>
        <begin position="6"/>
        <end position="142"/>
    </location>
</feature>
<evidence type="ECO:0000313" key="2">
    <source>
        <dbReference type="EMBL" id="TCT16161.1"/>
    </source>
</evidence>
<dbReference type="Pfam" id="PF03479">
    <property type="entry name" value="PCC"/>
    <property type="match status" value="1"/>
</dbReference>